<reference evidence="2 3" key="1">
    <citation type="submission" date="2017-04" db="EMBL/GenBank/DDBJ databases">
        <authorList>
            <person name="Afonso C.L."/>
            <person name="Miller P.J."/>
            <person name="Scott M.A."/>
            <person name="Spackman E."/>
            <person name="Goraichik I."/>
            <person name="Dimitrov K.M."/>
            <person name="Suarez D.L."/>
            <person name="Swayne D.E."/>
        </authorList>
    </citation>
    <scope>NUCLEOTIDE SEQUENCE [LARGE SCALE GENOMIC DNA]</scope>
    <source>
        <strain evidence="2 3">USBA 355</strain>
    </source>
</reference>
<dbReference type="InterPro" id="IPR008407">
    <property type="entry name" value="Brnchd-chn_aa_trnsp_AzlD"/>
</dbReference>
<evidence type="ECO:0000256" key="1">
    <source>
        <dbReference type="SAM" id="Phobius"/>
    </source>
</evidence>
<dbReference type="RefSeq" id="WP_085122596.1">
    <property type="nucleotide sequence ID" value="NZ_FWZX01000006.1"/>
</dbReference>
<feature type="transmembrane region" description="Helical" evidence="1">
    <location>
        <begin position="17"/>
        <end position="37"/>
    </location>
</feature>
<keyword evidence="1" id="KW-1133">Transmembrane helix</keyword>
<keyword evidence="1" id="KW-0812">Transmembrane</keyword>
<keyword evidence="1" id="KW-0472">Membrane</keyword>
<gene>
    <name evidence="2" type="ORF">SAMN05428998_106119</name>
</gene>
<dbReference type="Pfam" id="PF05437">
    <property type="entry name" value="AzlD"/>
    <property type="match status" value="1"/>
</dbReference>
<sequence>MGADTATGAWGAEPVNLAVILAMGLATYATRAGGFLMMRWLPQGGRVEAWLKAVPGAVLMSIVAPALLTHGLPGGLAILATLLVMRATRQDLLAVAAGVVTVAVARQLGL</sequence>
<proteinExistence type="predicted"/>
<accession>A0A1Y6BSM3</accession>
<dbReference type="STRING" id="560819.SAMN05428998_106119"/>
<dbReference type="Proteomes" id="UP000192917">
    <property type="component" value="Unassembled WGS sequence"/>
</dbReference>
<dbReference type="AlphaFoldDB" id="A0A1Y6BSM3"/>
<evidence type="ECO:0000313" key="3">
    <source>
        <dbReference type="Proteomes" id="UP000192917"/>
    </source>
</evidence>
<evidence type="ECO:0000313" key="2">
    <source>
        <dbReference type="EMBL" id="SMF17762.1"/>
    </source>
</evidence>
<protein>
    <submittedName>
        <fullName evidence="2">Uncharacterized membrane protein</fullName>
    </submittedName>
</protein>
<dbReference type="EMBL" id="FWZX01000006">
    <property type="protein sequence ID" value="SMF17762.1"/>
    <property type="molecule type" value="Genomic_DNA"/>
</dbReference>
<organism evidence="2 3">
    <name type="scientific">Tistlia consotensis USBA 355</name>
    <dbReference type="NCBI Taxonomy" id="560819"/>
    <lineage>
        <taxon>Bacteria</taxon>
        <taxon>Pseudomonadati</taxon>
        <taxon>Pseudomonadota</taxon>
        <taxon>Alphaproteobacteria</taxon>
        <taxon>Rhodospirillales</taxon>
        <taxon>Rhodovibrionaceae</taxon>
        <taxon>Tistlia</taxon>
    </lineage>
</organism>
<keyword evidence="3" id="KW-1185">Reference proteome</keyword>
<name>A0A1Y6BSM3_9PROT</name>